<dbReference type="Proteomes" id="UP000886005">
    <property type="component" value="Unassembled WGS sequence"/>
</dbReference>
<proteinExistence type="predicted"/>
<dbReference type="InterPro" id="IPR014710">
    <property type="entry name" value="RmlC-like_jellyroll"/>
</dbReference>
<evidence type="ECO:0008006" key="2">
    <source>
        <dbReference type="Google" id="ProtNLM"/>
    </source>
</evidence>
<dbReference type="Gene3D" id="2.60.120.10">
    <property type="entry name" value="Jelly Rolls"/>
    <property type="match status" value="1"/>
</dbReference>
<name>A0A7V1LPH2_CALAY</name>
<gene>
    <name evidence="1" type="ORF">ENJ10_13760</name>
</gene>
<accession>A0A7V1LPH2</accession>
<organism evidence="1">
    <name type="scientific">Caldithrix abyssi</name>
    <dbReference type="NCBI Taxonomy" id="187145"/>
    <lineage>
        <taxon>Bacteria</taxon>
        <taxon>Pseudomonadati</taxon>
        <taxon>Calditrichota</taxon>
        <taxon>Calditrichia</taxon>
        <taxon>Calditrichales</taxon>
        <taxon>Calditrichaceae</taxon>
        <taxon>Caldithrix</taxon>
    </lineage>
</organism>
<evidence type="ECO:0000313" key="1">
    <source>
        <dbReference type="EMBL" id="HED11754.1"/>
    </source>
</evidence>
<comment type="caution">
    <text evidence="1">The sequence shown here is derived from an EMBL/GenBank/DDBJ whole genome shotgun (WGS) entry which is preliminary data.</text>
</comment>
<sequence>MKRDLSLILFILLFGLSPVPAQIPVQEEPFHQPVYQDGTMRILRVALAPGDTSLFHRHSHNIFYATLKGTRMWLEGADGLSREVTLPDGWTGADTTYAVRPFVHRIANVGRDSLVLFAVESFRPPRSRREILAGDSVFYTRRHYLAAGEEIKLDISGAVVLIVLKGRGELRTGSRGKPYVLDGKHPWCVPEIRDGGYLRNMGNKTLILVEIRLNRPLQQSGR</sequence>
<dbReference type="SUPFAM" id="SSF51182">
    <property type="entry name" value="RmlC-like cupins"/>
    <property type="match status" value="1"/>
</dbReference>
<dbReference type="AlphaFoldDB" id="A0A7V1LPH2"/>
<protein>
    <recommendedName>
        <fullName evidence="2">Cupin domain-containing protein</fullName>
    </recommendedName>
</protein>
<reference evidence="1" key="1">
    <citation type="journal article" date="2020" name="mSystems">
        <title>Genome- and Community-Level Interaction Insights into Carbon Utilization and Element Cycling Functions of Hydrothermarchaeota in Hydrothermal Sediment.</title>
        <authorList>
            <person name="Zhou Z."/>
            <person name="Liu Y."/>
            <person name="Xu W."/>
            <person name="Pan J."/>
            <person name="Luo Z.H."/>
            <person name="Li M."/>
        </authorList>
    </citation>
    <scope>NUCLEOTIDE SEQUENCE [LARGE SCALE GENOMIC DNA]</scope>
    <source>
        <strain evidence="1">HyVt-456</strain>
    </source>
</reference>
<dbReference type="InterPro" id="IPR011051">
    <property type="entry name" value="RmlC_Cupin_sf"/>
</dbReference>
<dbReference type="EMBL" id="DRLD01000389">
    <property type="protein sequence ID" value="HED11754.1"/>
    <property type="molecule type" value="Genomic_DNA"/>
</dbReference>